<evidence type="ECO:0000256" key="5">
    <source>
        <dbReference type="SAM" id="Phobius"/>
    </source>
</evidence>
<protein>
    <submittedName>
        <fullName evidence="7">ABC transporter permease</fullName>
    </submittedName>
</protein>
<sequence>MRTLLFTRMLLIKKQAFSTFIWLVMPLVLTTVLIQWMTDVVEDGQVPVAIVDEDNSELSKAFIQELQQIDFLNIQLMSKQKALYALEKNQIDSVFIVKRHFEKQLRNNKRHHLIEAYSTNRSYFYFAVKENISSLAQRKATQAKAAHEVKKLLNKYESDIHWSFDQIVAEGEQREERYELLTVDFSFYNESSTPTKKDVLLSPWGIWAFFALISTFYLLDWIIKESNHPVVVRWLQTKISYTTYFFNTLGFYLLFMLGIDFLTYQLLETKFVWFEFLAIVIFRLSCVALALFVAVHMKHTLSYHFITPIITLLLTFLGGAFIPIEQLVVKWPLLSEMSPVYALLQWDVSLIWSIFIVLVCIYVYRKESRRFA</sequence>
<feature type="transmembrane region" description="Helical" evidence="5">
    <location>
        <begin position="273"/>
        <end position="293"/>
    </location>
</feature>
<evidence type="ECO:0000256" key="1">
    <source>
        <dbReference type="ARBA" id="ARBA00004141"/>
    </source>
</evidence>
<feature type="transmembrane region" description="Helical" evidence="5">
    <location>
        <begin position="20"/>
        <end position="38"/>
    </location>
</feature>
<evidence type="ECO:0000256" key="4">
    <source>
        <dbReference type="ARBA" id="ARBA00023136"/>
    </source>
</evidence>
<keyword evidence="3 5" id="KW-1133">Transmembrane helix</keyword>
<name>A0ABS9UCF5_9BACL</name>
<proteinExistence type="predicted"/>
<feature type="domain" description="ABC-2 type transporter transmembrane" evidence="6">
    <location>
        <begin position="19"/>
        <end position="344"/>
    </location>
</feature>
<evidence type="ECO:0000259" key="6">
    <source>
        <dbReference type="Pfam" id="PF12698"/>
    </source>
</evidence>
<keyword evidence="8" id="KW-1185">Reference proteome</keyword>
<evidence type="ECO:0000313" key="8">
    <source>
        <dbReference type="Proteomes" id="UP001316087"/>
    </source>
</evidence>
<evidence type="ECO:0000256" key="2">
    <source>
        <dbReference type="ARBA" id="ARBA00022692"/>
    </source>
</evidence>
<organism evidence="7 8">
    <name type="scientific">Solibacillus palustris</name>
    <dbReference type="NCBI Taxonomy" id="2908203"/>
    <lineage>
        <taxon>Bacteria</taxon>
        <taxon>Bacillati</taxon>
        <taxon>Bacillota</taxon>
        <taxon>Bacilli</taxon>
        <taxon>Bacillales</taxon>
        <taxon>Caryophanaceae</taxon>
        <taxon>Solibacillus</taxon>
    </lineage>
</organism>
<feature type="transmembrane region" description="Helical" evidence="5">
    <location>
        <begin position="244"/>
        <end position="267"/>
    </location>
</feature>
<feature type="transmembrane region" description="Helical" evidence="5">
    <location>
        <begin position="204"/>
        <end position="223"/>
    </location>
</feature>
<comment type="caution">
    <text evidence="7">The sequence shown here is derived from an EMBL/GenBank/DDBJ whole genome shotgun (WGS) entry which is preliminary data.</text>
</comment>
<gene>
    <name evidence="7" type="ORF">LZ480_08980</name>
</gene>
<dbReference type="Proteomes" id="UP001316087">
    <property type="component" value="Unassembled WGS sequence"/>
</dbReference>
<dbReference type="Gene3D" id="3.40.1710.10">
    <property type="entry name" value="abc type-2 transporter like domain"/>
    <property type="match status" value="1"/>
</dbReference>
<accession>A0ABS9UCF5</accession>
<keyword evidence="4 5" id="KW-0472">Membrane</keyword>
<dbReference type="EMBL" id="JAKZFC010000002">
    <property type="protein sequence ID" value="MCH7322026.1"/>
    <property type="molecule type" value="Genomic_DNA"/>
</dbReference>
<feature type="transmembrane region" description="Helical" evidence="5">
    <location>
        <begin position="305"/>
        <end position="324"/>
    </location>
</feature>
<comment type="subcellular location">
    <subcellularLocation>
        <location evidence="1">Membrane</location>
        <topology evidence="1">Multi-pass membrane protein</topology>
    </subcellularLocation>
</comment>
<evidence type="ECO:0000256" key="3">
    <source>
        <dbReference type="ARBA" id="ARBA00022989"/>
    </source>
</evidence>
<keyword evidence="2 5" id="KW-0812">Transmembrane</keyword>
<feature type="transmembrane region" description="Helical" evidence="5">
    <location>
        <begin position="344"/>
        <end position="364"/>
    </location>
</feature>
<dbReference type="Pfam" id="PF12698">
    <property type="entry name" value="ABC2_membrane_3"/>
    <property type="match status" value="1"/>
</dbReference>
<evidence type="ECO:0000313" key="7">
    <source>
        <dbReference type="EMBL" id="MCH7322026.1"/>
    </source>
</evidence>
<reference evidence="7 8" key="1">
    <citation type="submission" date="2022-03" db="EMBL/GenBank/DDBJ databases">
        <authorList>
            <person name="Jo J.-H."/>
            <person name="Im W.-T."/>
        </authorList>
    </citation>
    <scope>NUCLEOTIDE SEQUENCE [LARGE SCALE GENOMIC DNA]</scope>
    <source>
        <strain evidence="7 8">MA9</strain>
    </source>
</reference>
<dbReference type="RefSeq" id="WP_241369073.1">
    <property type="nucleotide sequence ID" value="NZ_JAKZFC010000002.1"/>
</dbReference>
<dbReference type="InterPro" id="IPR013525">
    <property type="entry name" value="ABC2_TM"/>
</dbReference>